<dbReference type="InterPro" id="IPR027417">
    <property type="entry name" value="P-loop_NTPase"/>
</dbReference>
<dbReference type="RefSeq" id="WP_237053398.1">
    <property type="nucleotide sequence ID" value="NZ_JAKJPO010000001.1"/>
</dbReference>
<protein>
    <submittedName>
        <fullName evidence="4">DUF5906 domain-containing protein</fullName>
    </submittedName>
</protein>
<comment type="caution">
    <text evidence="4">The sequence shown here is derived from an EMBL/GenBank/DDBJ whole genome shotgun (WGS) entry which is preliminary data.</text>
</comment>
<dbReference type="Proteomes" id="UP001430796">
    <property type="component" value="Unassembled WGS sequence"/>
</dbReference>
<dbReference type="PROSITE" id="PS51206">
    <property type="entry name" value="SF3_HELICASE_1"/>
    <property type="match status" value="1"/>
</dbReference>
<feature type="domain" description="SF3 helicase" evidence="3">
    <location>
        <begin position="254"/>
        <end position="406"/>
    </location>
</feature>
<dbReference type="InterPro" id="IPR014015">
    <property type="entry name" value="Helicase_SF3_DNA-vir"/>
</dbReference>
<reference evidence="4" key="2">
    <citation type="submission" date="2022-01" db="EMBL/GenBank/DDBJ databases">
        <authorList>
            <person name="Zhou L.Y."/>
        </authorList>
    </citation>
    <scope>NUCLEOTIDE SEQUENCE</scope>
    <source>
        <strain evidence="4">TLK-CK17</strain>
    </source>
</reference>
<proteinExistence type="predicted"/>
<keyword evidence="5" id="KW-1185">Reference proteome</keyword>
<name>A0ABS9HR06_9GAMM</name>
<evidence type="ECO:0000313" key="4">
    <source>
        <dbReference type="EMBL" id="MCF7221053.1"/>
    </source>
</evidence>
<dbReference type="InterPro" id="IPR045455">
    <property type="entry name" value="NrS-1_pol-like_helicase"/>
</dbReference>
<evidence type="ECO:0000256" key="1">
    <source>
        <dbReference type="ARBA" id="ARBA00022741"/>
    </source>
</evidence>
<keyword evidence="1" id="KW-0547">Nucleotide-binding</keyword>
<sequence>MNDTTPTSGVNGRPTNILSFRGNAAPKAAFGAPAPKATLSDQAFEADFADHLKATEEYAIGGKLPDGDDDCSFFRWLPEQGYWDRCSEKDMAAKALSWLRLERKDKANAGHATSCINTAVLELMGNRQCWLPKKSDRRAIVPLKGGYLEIVKPDEPSRAPAAGGGEEVVDQDVFSPTYGQSLGLRQAILFPEDVATSRARIRVLAPSKEHGITYQVPAKLRMDQVDGDGYYTPKPLNPNSKFGQYLDLFQPDLEVRALLQEAVASSLMSICFEKAFFLVGSGSNGKSTFLHILRALHPRNVSLRLEKLDGTFAMAPLVGKSAYIVTETPKVLAASIQEVLKALISRDPMQVEAKRKDAYTTLPIGTLFASVNSWFTVSGHEHGFWRKVLAIPFNVRMGEKTHEGAKGGDGKRREPDFHLQITESEEEMAQVLDWVLEGALRLMERGGFSEKLPDAVLALAEQNRMESDTTMAYMADRDASYDSGVCTDKTAIYADYRQYVLEELGKKPVNAEDFWKRVREKFPEAGIYQISHGGKKPRVAEIRIAGIKPLRDMADLETPV</sequence>
<evidence type="ECO:0000313" key="5">
    <source>
        <dbReference type="Proteomes" id="UP001430796"/>
    </source>
</evidence>
<dbReference type="EMBL" id="JAKJPO010000001">
    <property type="protein sequence ID" value="MCF7221053.1"/>
    <property type="molecule type" value="Genomic_DNA"/>
</dbReference>
<reference evidence="4" key="1">
    <citation type="submission" date="2022-01" db="EMBL/GenBank/DDBJ databases">
        <title>Lysobacter chinensis sp. nov., a bacterium isolated from cow dung compost.</title>
        <authorList>
            <person name="Liu Y."/>
        </authorList>
    </citation>
    <scope>NUCLEOTIDE SEQUENCE</scope>
    <source>
        <strain evidence="4">TLK-CK17</strain>
    </source>
</reference>
<gene>
    <name evidence="4" type="ORF">L3V18_04520</name>
</gene>
<organism evidence="4 5">
    <name type="scientific">Marilutibacter chinensis</name>
    <dbReference type="NCBI Taxonomy" id="2912247"/>
    <lineage>
        <taxon>Bacteria</taxon>
        <taxon>Pseudomonadati</taxon>
        <taxon>Pseudomonadota</taxon>
        <taxon>Gammaproteobacteria</taxon>
        <taxon>Lysobacterales</taxon>
        <taxon>Lysobacteraceae</taxon>
        <taxon>Marilutibacter</taxon>
    </lineage>
</organism>
<keyword evidence="2" id="KW-0067">ATP-binding</keyword>
<dbReference type="Pfam" id="PF19263">
    <property type="entry name" value="DUF5906"/>
    <property type="match status" value="1"/>
</dbReference>
<dbReference type="Gene3D" id="3.40.50.300">
    <property type="entry name" value="P-loop containing nucleotide triphosphate hydrolases"/>
    <property type="match status" value="1"/>
</dbReference>
<evidence type="ECO:0000256" key="2">
    <source>
        <dbReference type="ARBA" id="ARBA00022840"/>
    </source>
</evidence>
<dbReference type="SUPFAM" id="SSF52540">
    <property type="entry name" value="P-loop containing nucleoside triphosphate hydrolases"/>
    <property type="match status" value="1"/>
</dbReference>
<evidence type="ECO:0000259" key="3">
    <source>
        <dbReference type="PROSITE" id="PS51206"/>
    </source>
</evidence>
<accession>A0ABS9HR06</accession>